<dbReference type="GO" id="GO:0020037">
    <property type="term" value="F:heme binding"/>
    <property type="evidence" value="ECO:0007669"/>
    <property type="project" value="InterPro"/>
</dbReference>
<keyword evidence="1" id="KW-0561">Oxygen transport</keyword>
<dbReference type="Pfam" id="PF00042">
    <property type="entry name" value="Globin"/>
    <property type="match status" value="1"/>
</dbReference>
<dbReference type="Proteomes" id="UP000468901">
    <property type="component" value="Unassembled WGS sequence"/>
</dbReference>
<keyword evidence="1" id="KW-0408">Iron</keyword>
<organism evidence="3 4">
    <name type="scientific">Parvibaculum sedimenti</name>
    <dbReference type="NCBI Taxonomy" id="2608632"/>
    <lineage>
        <taxon>Bacteria</taxon>
        <taxon>Pseudomonadati</taxon>
        <taxon>Pseudomonadota</taxon>
        <taxon>Alphaproteobacteria</taxon>
        <taxon>Hyphomicrobiales</taxon>
        <taxon>Parvibaculaceae</taxon>
        <taxon>Parvibaculum</taxon>
    </lineage>
</organism>
<evidence type="ECO:0000256" key="1">
    <source>
        <dbReference type="RuleBase" id="RU000356"/>
    </source>
</evidence>
<comment type="caution">
    <text evidence="3">The sequence shown here is derived from an EMBL/GenBank/DDBJ whole genome shotgun (WGS) entry which is preliminary data.</text>
</comment>
<dbReference type="InterPro" id="IPR009050">
    <property type="entry name" value="Globin-like_sf"/>
</dbReference>
<evidence type="ECO:0000313" key="4">
    <source>
        <dbReference type="Proteomes" id="UP000468901"/>
    </source>
</evidence>
<keyword evidence="1" id="KW-0479">Metal-binding</keyword>
<dbReference type="InterPro" id="IPR044399">
    <property type="entry name" value="Mb-like_M"/>
</dbReference>
<keyword evidence="1" id="KW-0349">Heme</keyword>
<keyword evidence="4" id="KW-1185">Reference proteome</keyword>
<dbReference type="InterPro" id="IPR012292">
    <property type="entry name" value="Globin/Proto"/>
</dbReference>
<sequence length="134" mass="15124">MNLVLESLEKVAERIGDPTPLVYQRLFARHPEMQVLFVRDSNDLVKGEMLAQVIECLVDFTGDRRYAANMIPSELRNHENLGVPPAVFATFFGTVMETFREVLGDEWTPEMDNAWRHLLAGLDNLIGELAAAHA</sequence>
<dbReference type="SUPFAM" id="SSF46458">
    <property type="entry name" value="Globin-like"/>
    <property type="match status" value="1"/>
</dbReference>
<dbReference type="Gene3D" id="1.10.490.10">
    <property type="entry name" value="Globins"/>
    <property type="match status" value="1"/>
</dbReference>
<accession>A0A6N6VGX4</accession>
<dbReference type="EMBL" id="WESC01000012">
    <property type="protein sequence ID" value="KAB7739175.1"/>
    <property type="molecule type" value="Genomic_DNA"/>
</dbReference>
<reference evidence="3 4" key="1">
    <citation type="submission" date="2019-09" db="EMBL/GenBank/DDBJ databases">
        <title>Parvibaculum sedimenti sp. nov., isolated from sediment.</title>
        <authorList>
            <person name="Wang Y."/>
        </authorList>
    </citation>
    <scope>NUCLEOTIDE SEQUENCE [LARGE SCALE GENOMIC DNA]</scope>
    <source>
        <strain evidence="3 4">HXT-9</strain>
    </source>
</reference>
<evidence type="ECO:0000259" key="2">
    <source>
        <dbReference type="PROSITE" id="PS01033"/>
    </source>
</evidence>
<evidence type="ECO:0000313" key="3">
    <source>
        <dbReference type="EMBL" id="KAB7739175.1"/>
    </source>
</evidence>
<dbReference type="RefSeq" id="WP_152216847.1">
    <property type="nucleotide sequence ID" value="NZ_JBAQYD010000159.1"/>
</dbReference>
<keyword evidence="1" id="KW-0813">Transport</keyword>
<comment type="similarity">
    <text evidence="1">Belongs to the globin family.</text>
</comment>
<gene>
    <name evidence="3" type="ORF">F2P47_13215</name>
</gene>
<dbReference type="GO" id="GO:0019825">
    <property type="term" value="F:oxygen binding"/>
    <property type="evidence" value="ECO:0007669"/>
    <property type="project" value="InterPro"/>
</dbReference>
<feature type="domain" description="Globin" evidence="2">
    <location>
        <begin position="1"/>
        <end position="131"/>
    </location>
</feature>
<dbReference type="PROSITE" id="PS01033">
    <property type="entry name" value="GLOBIN"/>
    <property type="match status" value="1"/>
</dbReference>
<dbReference type="InterPro" id="IPR000971">
    <property type="entry name" value="Globin"/>
</dbReference>
<dbReference type="AlphaFoldDB" id="A0A6N6VGX4"/>
<protein>
    <submittedName>
        <fullName evidence="3">Globin</fullName>
    </submittedName>
</protein>
<dbReference type="CDD" id="cd01040">
    <property type="entry name" value="Mb-like"/>
    <property type="match status" value="1"/>
</dbReference>
<name>A0A6N6VGX4_9HYPH</name>
<proteinExistence type="inferred from homology"/>
<dbReference type="GO" id="GO:0005344">
    <property type="term" value="F:oxygen carrier activity"/>
    <property type="evidence" value="ECO:0007669"/>
    <property type="project" value="UniProtKB-KW"/>
</dbReference>